<gene>
    <name evidence="2" type="primary">Nfu_g_1_020463</name>
</gene>
<reference evidence="2" key="2">
    <citation type="submission" date="2016-06" db="EMBL/GenBank/DDBJ databases">
        <title>The genome of a short-lived fish provides insights into sex chromosome evolution and the genetic control of aging.</title>
        <authorList>
            <person name="Reichwald K."/>
            <person name="Felder M."/>
            <person name="Petzold A."/>
            <person name="Koch P."/>
            <person name="Groth M."/>
            <person name="Platzer M."/>
        </authorList>
    </citation>
    <scope>NUCLEOTIDE SEQUENCE</scope>
    <source>
        <tissue evidence="2">Brain</tissue>
    </source>
</reference>
<keyword evidence="1" id="KW-0472">Membrane</keyword>
<feature type="transmembrane region" description="Helical" evidence="1">
    <location>
        <begin position="36"/>
        <end position="53"/>
    </location>
</feature>
<reference evidence="2" key="1">
    <citation type="submission" date="2016-05" db="EMBL/GenBank/DDBJ databases">
        <authorList>
            <person name="Lavstsen T."/>
            <person name="Jespersen J.S."/>
        </authorList>
    </citation>
    <scope>NUCLEOTIDE SEQUENCE</scope>
    <source>
        <tissue evidence="2">Brain</tissue>
    </source>
</reference>
<accession>A0A1A8CTS7</accession>
<dbReference type="AlphaFoldDB" id="A0A1A8CTS7"/>
<sequence>LFIITLILLCLTLKLLRVLPQALSRFLWYHHFYTKYTFVTYELFLFLFFFFFFF</sequence>
<evidence type="ECO:0000313" key="2">
    <source>
        <dbReference type="EMBL" id="SBP82106.1"/>
    </source>
</evidence>
<proteinExistence type="predicted"/>
<feature type="non-terminal residue" evidence="2">
    <location>
        <position position="1"/>
    </location>
</feature>
<keyword evidence="1" id="KW-1133">Transmembrane helix</keyword>
<dbReference type="EMBL" id="HADZ01018165">
    <property type="protein sequence ID" value="SBP82106.1"/>
    <property type="molecule type" value="Transcribed_RNA"/>
</dbReference>
<protein>
    <submittedName>
        <fullName evidence="2">Uncharacterized protein</fullName>
    </submittedName>
</protein>
<feature type="non-terminal residue" evidence="2">
    <location>
        <position position="54"/>
    </location>
</feature>
<keyword evidence="1" id="KW-0812">Transmembrane</keyword>
<name>A0A1A8CTS7_NOTKA</name>
<evidence type="ECO:0000256" key="1">
    <source>
        <dbReference type="SAM" id="Phobius"/>
    </source>
</evidence>
<organism evidence="2">
    <name type="scientific">Nothobranchius kadleci</name>
    <name type="common">African annual killifish</name>
    <dbReference type="NCBI Taxonomy" id="1051664"/>
    <lineage>
        <taxon>Eukaryota</taxon>
        <taxon>Metazoa</taxon>
        <taxon>Chordata</taxon>
        <taxon>Craniata</taxon>
        <taxon>Vertebrata</taxon>
        <taxon>Euteleostomi</taxon>
        <taxon>Actinopterygii</taxon>
        <taxon>Neopterygii</taxon>
        <taxon>Teleostei</taxon>
        <taxon>Neoteleostei</taxon>
        <taxon>Acanthomorphata</taxon>
        <taxon>Ovalentaria</taxon>
        <taxon>Atherinomorphae</taxon>
        <taxon>Cyprinodontiformes</taxon>
        <taxon>Nothobranchiidae</taxon>
        <taxon>Nothobranchius</taxon>
    </lineage>
</organism>